<feature type="chain" id="PRO_5017485523" evidence="1">
    <location>
        <begin position="20"/>
        <end position="226"/>
    </location>
</feature>
<dbReference type="STRING" id="694270.A0A395SYS5"/>
<evidence type="ECO:0000313" key="3">
    <source>
        <dbReference type="Proteomes" id="UP000266234"/>
    </source>
</evidence>
<dbReference type="Proteomes" id="UP000266234">
    <property type="component" value="Unassembled WGS sequence"/>
</dbReference>
<dbReference type="AlphaFoldDB" id="A0A395SYS5"/>
<dbReference type="EMBL" id="PXOG01000095">
    <property type="protein sequence ID" value="RGP77397.1"/>
    <property type="molecule type" value="Genomic_DNA"/>
</dbReference>
<proteinExistence type="predicted"/>
<accession>A0A395SYS5</accession>
<organism evidence="2 3">
    <name type="scientific">Fusarium longipes</name>
    <dbReference type="NCBI Taxonomy" id="694270"/>
    <lineage>
        <taxon>Eukaryota</taxon>
        <taxon>Fungi</taxon>
        <taxon>Dikarya</taxon>
        <taxon>Ascomycota</taxon>
        <taxon>Pezizomycotina</taxon>
        <taxon>Sordariomycetes</taxon>
        <taxon>Hypocreomycetidae</taxon>
        <taxon>Hypocreales</taxon>
        <taxon>Nectriaceae</taxon>
        <taxon>Fusarium</taxon>
    </lineage>
</organism>
<feature type="signal peptide" evidence="1">
    <location>
        <begin position="1"/>
        <end position="19"/>
    </location>
</feature>
<evidence type="ECO:0000313" key="2">
    <source>
        <dbReference type="EMBL" id="RGP77397.1"/>
    </source>
</evidence>
<dbReference type="OrthoDB" id="5985073at2759"/>
<reference evidence="2 3" key="1">
    <citation type="journal article" date="2018" name="PLoS Pathog.">
        <title>Evolution of structural diversity of trichothecenes, a family of toxins produced by plant pathogenic and entomopathogenic fungi.</title>
        <authorList>
            <person name="Proctor R.H."/>
            <person name="McCormick S.P."/>
            <person name="Kim H.S."/>
            <person name="Cardoza R.E."/>
            <person name="Stanley A.M."/>
            <person name="Lindo L."/>
            <person name="Kelly A."/>
            <person name="Brown D.W."/>
            <person name="Lee T."/>
            <person name="Vaughan M.M."/>
            <person name="Alexander N.J."/>
            <person name="Busman M."/>
            <person name="Gutierrez S."/>
        </authorList>
    </citation>
    <scope>NUCLEOTIDE SEQUENCE [LARGE SCALE GENOMIC DNA]</scope>
    <source>
        <strain evidence="2 3">NRRL 20695</strain>
    </source>
</reference>
<keyword evidence="1" id="KW-0732">Signal</keyword>
<comment type="caution">
    <text evidence="2">The sequence shown here is derived from an EMBL/GenBank/DDBJ whole genome shotgun (WGS) entry which is preliminary data.</text>
</comment>
<protein>
    <submittedName>
        <fullName evidence="2">Uncharacterized protein</fullName>
    </submittedName>
</protein>
<evidence type="ECO:0000256" key="1">
    <source>
        <dbReference type="SAM" id="SignalP"/>
    </source>
</evidence>
<name>A0A395SYS5_9HYPO</name>
<gene>
    <name evidence="2" type="ORF">FLONG3_4489</name>
</gene>
<keyword evidence="3" id="KW-1185">Reference proteome</keyword>
<sequence length="226" mass="25504">MKLLFSCSIVVAFLRIASGQQMGWLYPYDSHTLSDKCLLVLNTTIPGCSPELIVNIPTPESMAYDILDHEILSEVCHESCRTSLEKFRPQVLAACNTEMDAVAFTYKNTIYPPTYMIDLLLLSYEVYCYRDRDTGKFCDLQLAEWRVHRESDIPIVCEDCLLGPQRVQLQAPIGYNQDDANDFRSLTSSCSATGYEYATPTQYAMSANGSSSSNNDDYVVIPRLHM</sequence>